<organism evidence="1 2">
    <name type="scientific">Volvox reticuliferus</name>
    <dbReference type="NCBI Taxonomy" id="1737510"/>
    <lineage>
        <taxon>Eukaryota</taxon>
        <taxon>Viridiplantae</taxon>
        <taxon>Chlorophyta</taxon>
        <taxon>core chlorophytes</taxon>
        <taxon>Chlorophyceae</taxon>
        <taxon>CS clade</taxon>
        <taxon>Chlamydomonadales</taxon>
        <taxon>Volvocaceae</taxon>
        <taxon>Volvox</taxon>
    </lineage>
</organism>
<dbReference type="AlphaFoldDB" id="A0A8J4FN36"/>
<dbReference type="Proteomes" id="UP000747110">
    <property type="component" value="Unassembled WGS sequence"/>
</dbReference>
<protein>
    <submittedName>
        <fullName evidence="1">Uncharacterized protein</fullName>
    </submittedName>
</protein>
<dbReference type="EMBL" id="BNCP01000019">
    <property type="protein sequence ID" value="GIL80627.1"/>
    <property type="molecule type" value="Genomic_DNA"/>
</dbReference>
<proteinExistence type="predicted"/>
<accession>A0A8J4FN36</accession>
<evidence type="ECO:0000313" key="2">
    <source>
        <dbReference type="Proteomes" id="UP000747110"/>
    </source>
</evidence>
<reference evidence="1" key="1">
    <citation type="journal article" date="2021" name="Proc. Natl. Acad. Sci. U.S.A.">
        <title>Three genomes in the algal genus Volvox reveal the fate of a haploid sex-determining region after a transition to homothallism.</title>
        <authorList>
            <person name="Yamamoto K."/>
            <person name="Hamaji T."/>
            <person name="Kawai-Toyooka H."/>
            <person name="Matsuzaki R."/>
            <person name="Takahashi F."/>
            <person name="Nishimura Y."/>
            <person name="Kawachi M."/>
            <person name="Noguchi H."/>
            <person name="Minakuchi Y."/>
            <person name="Umen J.G."/>
            <person name="Toyoda A."/>
            <person name="Nozaki H."/>
        </authorList>
    </citation>
    <scope>NUCLEOTIDE SEQUENCE</scope>
    <source>
        <strain evidence="1">NIES-3786</strain>
    </source>
</reference>
<keyword evidence="2" id="KW-1185">Reference proteome</keyword>
<comment type="caution">
    <text evidence="1">The sequence shown here is derived from an EMBL/GenBank/DDBJ whole genome shotgun (WGS) entry which is preliminary data.</text>
</comment>
<feature type="non-terminal residue" evidence="1">
    <location>
        <position position="1"/>
    </location>
</feature>
<gene>
    <name evidence="1" type="ORF">Vretifemale_9961</name>
</gene>
<evidence type="ECO:0000313" key="1">
    <source>
        <dbReference type="EMBL" id="GIL80627.1"/>
    </source>
</evidence>
<name>A0A8J4FN36_9CHLO</name>
<sequence>VVIRTAVVCSVIPVVSVVDIFYTNDASMTSNRTWILVSSVPCIPSTDSNGQPAVTNITSSSFVIPPGVLDTTIVVRVQLREMPPGTRALTTAARSSDTAPCSNDMYGSGNDRDDIVVRVCPALPGAESEGFRGTEEVGAGGGVEVRAAGTIPLRHPIWKLLAARRAGGF</sequence>
<dbReference type="OrthoDB" id="548443at2759"/>